<organism evidence="1 2">
    <name type="scientific">Planoprotostelium fungivorum</name>
    <dbReference type="NCBI Taxonomy" id="1890364"/>
    <lineage>
        <taxon>Eukaryota</taxon>
        <taxon>Amoebozoa</taxon>
        <taxon>Evosea</taxon>
        <taxon>Variosea</taxon>
        <taxon>Cavosteliida</taxon>
        <taxon>Cavosteliaceae</taxon>
        <taxon>Planoprotostelium</taxon>
    </lineage>
</organism>
<protein>
    <submittedName>
        <fullName evidence="1">Uncharacterized protein</fullName>
    </submittedName>
</protein>
<evidence type="ECO:0000313" key="1">
    <source>
        <dbReference type="EMBL" id="PRP77182.1"/>
    </source>
</evidence>
<dbReference type="EMBL" id="MDYQ01000275">
    <property type="protein sequence ID" value="PRP77182.1"/>
    <property type="molecule type" value="Genomic_DNA"/>
</dbReference>
<proteinExistence type="predicted"/>
<gene>
    <name evidence="1" type="ORF">PROFUN_13368</name>
</gene>
<name>A0A2P6MZP3_9EUKA</name>
<dbReference type="AlphaFoldDB" id="A0A2P6MZP3"/>
<sequence length="199" mass="21935">MAPSAVAQPPVIHKLDLLQLRQADNLLALHCGTELISKQPGHKQSNSTQFSGIRQNKDATTSLAIIGLLNLTSIWYEKLTLLMNFTKKWNTPPCSSVVIPPPPAQHSHCQQIPIIVGGSHFNFVIFNDLIVDRLKLQVPMVTAGKVQAKTPTDLLSPLCPPQTEATLAGQHRECVCVQELQFWPEIKEAFEVSDSTTRA</sequence>
<comment type="caution">
    <text evidence="1">The sequence shown here is derived from an EMBL/GenBank/DDBJ whole genome shotgun (WGS) entry which is preliminary data.</text>
</comment>
<reference evidence="1 2" key="1">
    <citation type="journal article" date="2018" name="Genome Biol. Evol.">
        <title>Multiple Roots of Fruiting Body Formation in Amoebozoa.</title>
        <authorList>
            <person name="Hillmann F."/>
            <person name="Forbes G."/>
            <person name="Novohradska S."/>
            <person name="Ferling I."/>
            <person name="Riege K."/>
            <person name="Groth M."/>
            <person name="Westermann M."/>
            <person name="Marz M."/>
            <person name="Spaller T."/>
            <person name="Winckler T."/>
            <person name="Schaap P."/>
            <person name="Glockner G."/>
        </authorList>
    </citation>
    <scope>NUCLEOTIDE SEQUENCE [LARGE SCALE GENOMIC DNA]</scope>
    <source>
        <strain evidence="1 2">Jena</strain>
    </source>
</reference>
<dbReference type="InParanoid" id="A0A2P6MZP3"/>
<accession>A0A2P6MZP3</accession>
<evidence type="ECO:0000313" key="2">
    <source>
        <dbReference type="Proteomes" id="UP000241769"/>
    </source>
</evidence>
<keyword evidence="2" id="KW-1185">Reference proteome</keyword>
<dbReference type="Proteomes" id="UP000241769">
    <property type="component" value="Unassembled WGS sequence"/>
</dbReference>